<feature type="compositionally biased region" description="Polar residues" evidence="1">
    <location>
        <begin position="42"/>
        <end position="52"/>
    </location>
</feature>
<name>A0A8T2MSS2_9TELE</name>
<feature type="region of interest" description="Disordered" evidence="1">
    <location>
        <begin position="42"/>
        <end position="62"/>
    </location>
</feature>
<protein>
    <submittedName>
        <fullName evidence="2">Uncharacterized protein</fullName>
    </submittedName>
</protein>
<evidence type="ECO:0000256" key="1">
    <source>
        <dbReference type="SAM" id="MobiDB-lite"/>
    </source>
</evidence>
<dbReference type="EMBL" id="JAFBMS010000337">
    <property type="protein sequence ID" value="KAG9331429.1"/>
    <property type="molecule type" value="Genomic_DNA"/>
</dbReference>
<reference evidence="2" key="1">
    <citation type="thesis" date="2021" institute="BYU ScholarsArchive" country="Provo, UT, USA">
        <title>Applications of and Algorithms for Genome Assembly and Genomic Analyses with an Emphasis on Marine Teleosts.</title>
        <authorList>
            <person name="Pickett B.D."/>
        </authorList>
    </citation>
    <scope>NUCLEOTIDE SEQUENCE</scope>
    <source>
        <strain evidence="2">HI-2016</strain>
    </source>
</reference>
<sequence>MQPPIGHAPLLATPHSHSHCRLPSTFLRCLIVGLRLLTSSGTMTSFTETPTSEDNRKTTTTT</sequence>
<keyword evidence="3" id="KW-1185">Reference proteome</keyword>
<evidence type="ECO:0000313" key="3">
    <source>
        <dbReference type="Proteomes" id="UP000824540"/>
    </source>
</evidence>
<dbReference type="Proteomes" id="UP000824540">
    <property type="component" value="Unassembled WGS sequence"/>
</dbReference>
<comment type="caution">
    <text evidence="2">The sequence shown here is derived from an EMBL/GenBank/DDBJ whole genome shotgun (WGS) entry which is preliminary data.</text>
</comment>
<organism evidence="2 3">
    <name type="scientific">Albula glossodonta</name>
    <name type="common">roundjaw bonefish</name>
    <dbReference type="NCBI Taxonomy" id="121402"/>
    <lineage>
        <taxon>Eukaryota</taxon>
        <taxon>Metazoa</taxon>
        <taxon>Chordata</taxon>
        <taxon>Craniata</taxon>
        <taxon>Vertebrata</taxon>
        <taxon>Euteleostomi</taxon>
        <taxon>Actinopterygii</taxon>
        <taxon>Neopterygii</taxon>
        <taxon>Teleostei</taxon>
        <taxon>Albuliformes</taxon>
        <taxon>Albulidae</taxon>
        <taxon>Albula</taxon>
    </lineage>
</organism>
<evidence type="ECO:0000313" key="2">
    <source>
        <dbReference type="EMBL" id="KAG9331429.1"/>
    </source>
</evidence>
<dbReference type="AlphaFoldDB" id="A0A8T2MSS2"/>
<proteinExistence type="predicted"/>
<accession>A0A8T2MSS2</accession>
<feature type="compositionally biased region" description="Basic and acidic residues" evidence="1">
    <location>
        <begin position="53"/>
        <end position="62"/>
    </location>
</feature>
<gene>
    <name evidence="2" type="ORF">JZ751_019163</name>
</gene>